<dbReference type="GO" id="GO:0016779">
    <property type="term" value="F:nucleotidyltransferase activity"/>
    <property type="evidence" value="ECO:0007669"/>
    <property type="project" value="UniProtKB-KW"/>
</dbReference>
<keyword evidence="3" id="KW-0540">Nuclease</keyword>
<dbReference type="PANTHER" id="PTHR37984">
    <property type="entry name" value="PROTEIN CBG26694"/>
    <property type="match status" value="1"/>
</dbReference>
<keyword evidence="6" id="KW-1185">Reference proteome</keyword>
<evidence type="ECO:0000256" key="4">
    <source>
        <dbReference type="ARBA" id="ARBA00022759"/>
    </source>
</evidence>
<evidence type="ECO:0000256" key="3">
    <source>
        <dbReference type="ARBA" id="ARBA00022722"/>
    </source>
</evidence>
<dbReference type="EMBL" id="AVOT02062554">
    <property type="protein sequence ID" value="MBW0555536.1"/>
    <property type="molecule type" value="Genomic_DNA"/>
</dbReference>
<keyword evidence="1" id="KW-0808">Transferase</keyword>
<evidence type="ECO:0000256" key="2">
    <source>
        <dbReference type="ARBA" id="ARBA00022695"/>
    </source>
</evidence>
<comment type="caution">
    <text evidence="5">The sequence shown here is derived from an EMBL/GenBank/DDBJ whole genome shotgun (WGS) entry which is preliminary data.</text>
</comment>
<dbReference type="Proteomes" id="UP000765509">
    <property type="component" value="Unassembled WGS sequence"/>
</dbReference>
<keyword evidence="4" id="KW-0255">Endonuclease</keyword>
<gene>
    <name evidence="5" type="ORF">O181_095251</name>
</gene>
<protein>
    <submittedName>
        <fullName evidence="5">Uncharacterized protein</fullName>
    </submittedName>
</protein>
<feature type="non-terminal residue" evidence="5">
    <location>
        <position position="639"/>
    </location>
</feature>
<dbReference type="Gene3D" id="3.10.10.10">
    <property type="entry name" value="HIV Type 1 Reverse Transcriptase, subunit A, domain 1"/>
    <property type="match status" value="1"/>
</dbReference>
<name>A0A9Q3J4R2_9BASI</name>
<keyword evidence="4" id="KW-0378">Hydrolase</keyword>
<dbReference type="InterPro" id="IPR043502">
    <property type="entry name" value="DNA/RNA_pol_sf"/>
</dbReference>
<dbReference type="InterPro" id="IPR050951">
    <property type="entry name" value="Retrovirus_Pol_polyprotein"/>
</dbReference>
<evidence type="ECO:0000313" key="5">
    <source>
        <dbReference type="EMBL" id="MBW0555536.1"/>
    </source>
</evidence>
<evidence type="ECO:0000256" key="1">
    <source>
        <dbReference type="ARBA" id="ARBA00022679"/>
    </source>
</evidence>
<keyword evidence="2" id="KW-0548">Nucleotidyltransferase</keyword>
<sequence length="639" mass="73527">MSTPLNENEGTGIPNPQVLDIENSQLKNEFSTSFHNLEPSMGQALLKEVPKLKEWPHFSGEGEYDHMEFIRGIDMIKEDFELPDRLVTARFNTLFTKSAHRWYIKLRQAHGHQSWTWWKTQIINKWANDAWRFKVETAFESAKFISYKDKALPWFCQKKDRLTALYPDMSEFMIHRKILRQCGGDLEHAVKSRTTEQSSAEDIINILEEVTTRTKIGSSRVNLKTRFNTPWKDSVDKNPKENSNNIKYKSADTVRKFHICQSTTHLANTCPKRGEINEIDIEKEPDVEKDDIIEDNSDDKSSIFSEYSKDIENINATFDKMESYSHLPQLSNGQLDLSNVQDAQLMKTKPNRGKGYTSGNSCITEVVIYNKHTKLLLDLGAFCSCVGKSFLKTCVPTFEDQLLPIDGIKFNSASNPMKALGIFETNVIFPHINGNLRITVEFVVMENCASTHLILGNDYLIIYGIDLHNNKDRYFTIGHNERQKFAFLPFKRQITVKKVSPVKLELEKFKYEQLNEAEISLHFTDKQENELSPLLYDHKEAFPSDKELLGEIIGHEVDIIVNIERPYPPPLRRPAYPASPKSREALEIHIKELLDLGVISKVGHNEEVEIITPVIVAWHNGKSRMVEDFRALNTYTVPD</sequence>
<evidence type="ECO:0000313" key="6">
    <source>
        <dbReference type="Proteomes" id="UP000765509"/>
    </source>
</evidence>
<dbReference type="OrthoDB" id="2507294at2759"/>
<accession>A0A9Q3J4R2</accession>
<dbReference type="CDD" id="cd14279">
    <property type="entry name" value="CUE"/>
    <property type="match status" value="1"/>
</dbReference>
<dbReference type="SUPFAM" id="SSF56672">
    <property type="entry name" value="DNA/RNA polymerases"/>
    <property type="match status" value="1"/>
</dbReference>
<proteinExistence type="predicted"/>
<dbReference type="PANTHER" id="PTHR37984:SF5">
    <property type="entry name" value="PROTEIN NYNRIN-LIKE"/>
    <property type="match status" value="1"/>
</dbReference>
<dbReference type="GO" id="GO:0004519">
    <property type="term" value="F:endonuclease activity"/>
    <property type="evidence" value="ECO:0007669"/>
    <property type="project" value="UniProtKB-KW"/>
</dbReference>
<dbReference type="AlphaFoldDB" id="A0A9Q3J4R2"/>
<dbReference type="Gene3D" id="2.40.70.10">
    <property type="entry name" value="Acid Proteases"/>
    <property type="match status" value="1"/>
</dbReference>
<reference evidence="5" key="1">
    <citation type="submission" date="2021-03" db="EMBL/GenBank/DDBJ databases">
        <title>Draft genome sequence of rust myrtle Austropuccinia psidii MF-1, a brazilian biotype.</title>
        <authorList>
            <person name="Quecine M.C."/>
            <person name="Pachon D.M.R."/>
            <person name="Bonatelli M.L."/>
            <person name="Correr F.H."/>
            <person name="Franceschini L.M."/>
            <person name="Leite T.F."/>
            <person name="Margarido G.R.A."/>
            <person name="Almeida C.A."/>
            <person name="Ferrarezi J.A."/>
            <person name="Labate C.A."/>
        </authorList>
    </citation>
    <scope>NUCLEOTIDE SEQUENCE</scope>
    <source>
        <strain evidence="5">MF-1</strain>
    </source>
</reference>
<dbReference type="InterPro" id="IPR021109">
    <property type="entry name" value="Peptidase_aspartic_dom_sf"/>
</dbReference>
<organism evidence="5 6">
    <name type="scientific">Austropuccinia psidii MF-1</name>
    <dbReference type="NCBI Taxonomy" id="1389203"/>
    <lineage>
        <taxon>Eukaryota</taxon>
        <taxon>Fungi</taxon>
        <taxon>Dikarya</taxon>
        <taxon>Basidiomycota</taxon>
        <taxon>Pucciniomycotina</taxon>
        <taxon>Pucciniomycetes</taxon>
        <taxon>Pucciniales</taxon>
        <taxon>Sphaerophragmiaceae</taxon>
        <taxon>Austropuccinia</taxon>
    </lineage>
</organism>